<proteinExistence type="inferred from homology"/>
<dbReference type="InterPro" id="IPR053905">
    <property type="entry name" value="EF-G-like_DII"/>
</dbReference>
<evidence type="ECO:0000256" key="6">
    <source>
        <dbReference type="ARBA" id="ARBA00022741"/>
    </source>
</evidence>
<dbReference type="FunFam" id="2.40.30.10:FF:000054">
    <property type="entry name" value="Translation initiation factor IF-2"/>
    <property type="match status" value="1"/>
</dbReference>
<evidence type="ECO:0000256" key="13">
    <source>
        <dbReference type="SAM" id="MobiDB-lite"/>
    </source>
</evidence>
<feature type="binding site" evidence="10">
    <location>
        <begin position="589"/>
        <end position="592"/>
    </location>
    <ligand>
        <name>GTP</name>
        <dbReference type="ChEBI" id="CHEBI:37565"/>
    </ligand>
</feature>
<feature type="compositionally biased region" description="Basic residues" evidence="13">
    <location>
        <begin position="370"/>
        <end position="379"/>
    </location>
</feature>
<dbReference type="OrthoDB" id="9811804at2"/>
<dbReference type="InterPro" id="IPR023115">
    <property type="entry name" value="TIF_IF2_dom3"/>
</dbReference>
<feature type="compositionally biased region" description="Acidic residues" evidence="13">
    <location>
        <begin position="91"/>
        <end position="115"/>
    </location>
</feature>
<dbReference type="PROSITE" id="PS51722">
    <property type="entry name" value="G_TR_2"/>
    <property type="match status" value="1"/>
</dbReference>
<evidence type="ECO:0000313" key="16">
    <source>
        <dbReference type="Proteomes" id="UP000324595"/>
    </source>
</evidence>
<evidence type="ECO:0000256" key="7">
    <source>
        <dbReference type="ARBA" id="ARBA00022917"/>
    </source>
</evidence>
<dbReference type="CDD" id="cd03692">
    <property type="entry name" value="mtIF2_IVc"/>
    <property type="match status" value="1"/>
</dbReference>
<dbReference type="SUPFAM" id="SSF50447">
    <property type="entry name" value="Translation proteins"/>
    <property type="match status" value="2"/>
</dbReference>
<evidence type="ECO:0000256" key="4">
    <source>
        <dbReference type="ARBA" id="ARBA00022490"/>
    </source>
</evidence>
<dbReference type="Gene3D" id="3.40.50.300">
    <property type="entry name" value="P-loop containing nucleotide triphosphate hydrolases"/>
    <property type="match status" value="1"/>
</dbReference>
<dbReference type="Pfam" id="PF03144">
    <property type="entry name" value="GTP_EFTU_D2"/>
    <property type="match status" value="1"/>
</dbReference>
<dbReference type="GO" id="GO:0005525">
    <property type="term" value="F:GTP binding"/>
    <property type="evidence" value="ECO:0007669"/>
    <property type="project" value="UniProtKB-KW"/>
</dbReference>
<evidence type="ECO:0000256" key="1">
    <source>
        <dbReference type="ARBA" id="ARBA00004496"/>
    </source>
</evidence>
<dbReference type="GO" id="GO:0003743">
    <property type="term" value="F:translation initiation factor activity"/>
    <property type="evidence" value="ECO:0007669"/>
    <property type="project" value="UniProtKB-UniRule"/>
</dbReference>
<dbReference type="InterPro" id="IPR005225">
    <property type="entry name" value="Small_GTP-bd"/>
</dbReference>
<feature type="binding site" evidence="10">
    <location>
        <begin position="488"/>
        <end position="495"/>
    </location>
    <ligand>
        <name>GTP</name>
        <dbReference type="ChEBI" id="CHEBI:37565"/>
    </ligand>
</feature>
<organism evidence="15 16">
    <name type="scientific">Fodinibius salinus</name>
    <dbReference type="NCBI Taxonomy" id="860790"/>
    <lineage>
        <taxon>Bacteria</taxon>
        <taxon>Pseudomonadati</taxon>
        <taxon>Balneolota</taxon>
        <taxon>Balneolia</taxon>
        <taxon>Balneolales</taxon>
        <taxon>Balneolaceae</taxon>
        <taxon>Fodinibius</taxon>
    </lineage>
</organism>
<dbReference type="InterPro" id="IPR027417">
    <property type="entry name" value="P-loop_NTPase"/>
</dbReference>
<dbReference type="PANTHER" id="PTHR43381">
    <property type="entry name" value="TRANSLATION INITIATION FACTOR IF-2-RELATED"/>
    <property type="match status" value="1"/>
</dbReference>
<feature type="compositionally biased region" description="Basic and acidic residues" evidence="13">
    <location>
        <begin position="199"/>
        <end position="208"/>
    </location>
</feature>
<dbReference type="InterPro" id="IPR004161">
    <property type="entry name" value="EFTu-like_2"/>
</dbReference>
<dbReference type="InterPro" id="IPR044145">
    <property type="entry name" value="IF2_II"/>
</dbReference>
<feature type="compositionally biased region" description="Basic residues" evidence="13">
    <location>
        <begin position="325"/>
        <end position="342"/>
    </location>
</feature>
<keyword evidence="6 10" id="KW-0547">Nucleotide-binding</keyword>
<dbReference type="Gene3D" id="3.40.50.10050">
    <property type="entry name" value="Translation initiation factor IF- 2, domain 3"/>
    <property type="match status" value="1"/>
</dbReference>
<evidence type="ECO:0000256" key="3">
    <source>
        <dbReference type="ARBA" id="ARBA00020675"/>
    </source>
</evidence>
<dbReference type="SUPFAM" id="SSF52540">
    <property type="entry name" value="P-loop containing nucleoside triphosphate hydrolases"/>
    <property type="match status" value="1"/>
</dbReference>
<accession>A0A5D3YNK8</accession>
<dbReference type="Pfam" id="PF11987">
    <property type="entry name" value="IF-2"/>
    <property type="match status" value="1"/>
</dbReference>
<feature type="binding site" evidence="10">
    <location>
        <begin position="535"/>
        <end position="539"/>
    </location>
    <ligand>
        <name>GTP</name>
        <dbReference type="ChEBI" id="CHEBI:37565"/>
    </ligand>
</feature>
<dbReference type="GO" id="GO:0005737">
    <property type="term" value="C:cytoplasm"/>
    <property type="evidence" value="ECO:0007669"/>
    <property type="project" value="UniProtKB-SubCell"/>
</dbReference>
<feature type="compositionally biased region" description="Acidic residues" evidence="13">
    <location>
        <begin position="209"/>
        <end position="274"/>
    </location>
</feature>
<dbReference type="HAMAP" id="MF_00100_B">
    <property type="entry name" value="IF_2_B"/>
    <property type="match status" value="1"/>
</dbReference>
<dbReference type="InterPro" id="IPR000795">
    <property type="entry name" value="T_Tr_GTP-bd_dom"/>
</dbReference>
<feature type="compositionally biased region" description="Acidic residues" evidence="13">
    <location>
        <begin position="124"/>
        <end position="198"/>
    </location>
</feature>
<dbReference type="PROSITE" id="PS01176">
    <property type="entry name" value="IF2"/>
    <property type="match status" value="1"/>
</dbReference>
<keyword evidence="8 10" id="KW-0342">GTP-binding</keyword>
<dbReference type="FunFam" id="3.40.50.10050:FF:000001">
    <property type="entry name" value="Translation initiation factor IF-2"/>
    <property type="match status" value="1"/>
</dbReference>
<dbReference type="CDD" id="cd03702">
    <property type="entry name" value="IF2_mtIF2_II"/>
    <property type="match status" value="1"/>
</dbReference>
<dbReference type="CDD" id="cd01887">
    <property type="entry name" value="IF2_eIF5B"/>
    <property type="match status" value="1"/>
</dbReference>
<evidence type="ECO:0000313" key="15">
    <source>
        <dbReference type="EMBL" id="TYP95454.1"/>
    </source>
</evidence>
<dbReference type="NCBIfam" id="TIGR00231">
    <property type="entry name" value="small_GTP"/>
    <property type="match status" value="1"/>
</dbReference>
<gene>
    <name evidence="10" type="primary">infB</name>
    <name evidence="15" type="ORF">LX73_0759</name>
</gene>
<dbReference type="Pfam" id="PF22042">
    <property type="entry name" value="EF-G_D2"/>
    <property type="match status" value="1"/>
</dbReference>
<dbReference type="FunFam" id="2.40.30.10:FF:000008">
    <property type="entry name" value="Translation initiation factor IF-2"/>
    <property type="match status" value="1"/>
</dbReference>
<dbReference type="InterPro" id="IPR015760">
    <property type="entry name" value="TIF_IF2"/>
</dbReference>
<dbReference type="PANTHER" id="PTHR43381:SF5">
    <property type="entry name" value="TR-TYPE G DOMAIN-CONTAINING PROTEIN"/>
    <property type="match status" value="1"/>
</dbReference>
<evidence type="ECO:0000256" key="12">
    <source>
        <dbReference type="RuleBase" id="RU000645"/>
    </source>
</evidence>
<feature type="compositionally biased region" description="Basic and acidic residues" evidence="13">
    <location>
        <begin position="380"/>
        <end position="391"/>
    </location>
</feature>
<dbReference type="NCBIfam" id="TIGR00487">
    <property type="entry name" value="IF-2"/>
    <property type="match status" value="1"/>
</dbReference>
<keyword evidence="16" id="KW-1185">Reference proteome</keyword>
<keyword evidence="4 10" id="KW-0963">Cytoplasm</keyword>
<feature type="region of interest" description="Disordered" evidence="13">
    <location>
        <begin position="29"/>
        <end position="391"/>
    </location>
</feature>
<comment type="caution">
    <text evidence="10">Lacks conserved residue(s) required for the propagation of feature annotation.</text>
</comment>
<dbReference type="FunFam" id="3.40.50.300:FF:000019">
    <property type="entry name" value="Translation initiation factor IF-2"/>
    <property type="match status" value="1"/>
</dbReference>
<comment type="caution">
    <text evidence="15">The sequence shown here is derived from an EMBL/GenBank/DDBJ whole genome shotgun (WGS) entry which is preliminary data.</text>
</comment>
<comment type="function">
    <text evidence="9 10 11">One of the essential components for the initiation of protein synthesis. Protects formylmethionyl-tRNA from spontaneous hydrolysis and promotes its binding to the 30S ribosomal subunits. Also involved in the hydrolysis of GTP during the formation of the 70S ribosomal complex.</text>
</comment>
<dbReference type="InterPro" id="IPR000178">
    <property type="entry name" value="TF_IF2_bacterial-like"/>
</dbReference>
<keyword evidence="5 10" id="KW-0396">Initiation factor</keyword>
<evidence type="ECO:0000256" key="2">
    <source>
        <dbReference type="ARBA" id="ARBA00007733"/>
    </source>
</evidence>
<dbReference type="Gene3D" id="2.40.30.10">
    <property type="entry name" value="Translation factors"/>
    <property type="match status" value="2"/>
</dbReference>
<comment type="similarity">
    <text evidence="2 10 11">Belongs to the TRAFAC class translation factor GTPase superfamily. Classic translation factor GTPase family. IF-2 subfamily.</text>
</comment>
<evidence type="ECO:0000256" key="8">
    <source>
        <dbReference type="ARBA" id="ARBA00023134"/>
    </source>
</evidence>
<reference evidence="15 16" key="1">
    <citation type="submission" date="2019-07" db="EMBL/GenBank/DDBJ databases">
        <title>Genomic Encyclopedia of Archaeal and Bacterial Type Strains, Phase II (KMG-II): from individual species to whole genera.</title>
        <authorList>
            <person name="Goeker M."/>
        </authorList>
    </citation>
    <scope>NUCLEOTIDE SEQUENCE [LARGE SCALE GENOMIC DNA]</scope>
    <source>
        <strain evidence="15 16">DSM 21935</strain>
    </source>
</reference>
<dbReference type="GO" id="GO:0003924">
    <property type="term" value="F:GTPase activity"/>
    <property type="evidence" value="ECO:0007669"/>
    <property type="project" value="UniProtKB-UniRule"/>
</dbReference>
<evidence type="ECO:0000256" key="5">
    <source>
        <dbReference type="ARBA" id="ARBA00022540"/>
    </source>
</evidence>
<dbReference type="Proteomes" id="UP000324595">
    <property type="component" value="Unassembled WGS sequence"/>
</dbReference>
<dbReference type="AlphaFoldDB" id="A0A5D3YNK8"/>
<evidence type="ECO:0000256" key="9">
    <source>
        <dbReference type="ARBA" id="ARBA00025162"/>
    </source>
</evidence>
<dbReference type="InterPro" id="IPR036925">
    <property type="entry name" value="TIF_IF2_dom3_sf"/>
</dbReference>
<protein>
    <recommendedName>
        <fullName evidence="3 10">Translation initiation factor IF-2</fullName>
    </recommendedName>
</protein>
<evidence type="ECO:0000256" key="10">
    <source>
        <dbReference type="HAMAP-Rule" id="MF_00100"/>
    </source>
</evidence>
<evidence type="ECO:0000256" key="11">
    <source>
        <dbReference type="RuleBase" id="RU000644"/>
    </source>
</evidence>
<dbReference type="RefSeq" id="WP_148898122.1">
    <property type="nucleotide sequence ID" value="NZ_VNHY01000001.1"/>
</dbReference>
<dbReference type="Pfam" id="PF00009">
    <property type="entry name" value="GTP_EFTU"/>
    <property type="match status" value="1"/>
</dbReference>
<comment type="subcellular location">
    <subcellularLocation>
        <location evidence="1 10 12">Cytoplasm</location>
    </subcellularLocation>
</comment>
<dbReference type="InterPro" id="IPR006847">
    <property type="entry name" value="IF2_N"/>
</dbReference>
<evidence type="ECO:0000259" key="14">
    <source>
        <dbReference type="PROSITE" id="PS51722"/>
    </source>
</evidence>
<dbReference type="EMBL" id="VNHY01000001">
    <property type="protein sequence ID" value="TYP95454.1"/>
    <property type="molecule type" value="Genomic_DNA"/>
</dbReference>
<sequence>MSPKAKSKRLFKVASEFNVSTTSIVDSLSDEGFDIDNKPNSKVTPEMYSTLEEVYGADKANSEEHQKAKEEYENRRSQIRSSRNESVSVEDYLEPMEEEDDEEEMPLEPEDEEEVEGLKPKDDEQGDQEEEAESDMPLEPQDEKESEEAEEEVQQDTEDEEDKTESEGEAESEDETTEDSEETDEVEESTDAGEDDKEVESQTEKEAETETEEESPEEQVEEEDTKEEVQQDTEEEEDKTESEGEAESEDEEEADDQDTDETEAEEDDNEEEKDSSEQGVIRGRAGRLKGTKVVGKVKVDESKPKRRKKRKRKKDRKGDKDSSKNKSKKKKKGKKKKRKRRGNRVDTDDVQENLKQTLQEMKSSETVGSKRQKRRRERKKEREEEQKRQEELQELEENIIEATEFITVSDLADLMGVQANDVITTCMDLGKMVSINQRLDASTMELVAEEYGYEIEFVDADEGIEEIELEEDDPEDLEPRAPIITVMGHVDHGKTSLLDYIRKSQVAEGEAGGITQHVGAYEVETDDGRPITFLDTPGHEAFTAMRSRGAQATDIVILVVAADDAVMPQTIEAINHAKAAGVSIIVAINKMDKPGAKPDKIKQQLAEHDVIIEEYGGENQCAEVSAKTGEGIPDLLEKVLIESDLMELQANPDRKADGVVLEARVDKGKGTVANILVQNGTLKVGDSFVAGPCFGRVRAMENELGNRLEEAGPSEPLQLTGFNDIPKAGDKLVVLEDEQKAKDIASQRQQIRREQELRQSSHVSLDDLSRRLALGEIDDLNIIIKADVDGSIEALSGALQKLSNDEVSVNIIHTGAGAITESDVLLASASEAIIIGFQVRPTNDARSVAEEEEIDIRLFSVIYDAVDEVKDAMEGMLSPEISEKLYGNAEVREIFKVSSIGTIAGCYVTEGKINRDNPVRVVRDGVVIYDGEIDSLKRFKDDVKEVKTGYECGISIVNYNDIKVGDVIENYEVIEEKRKLEDVESDSE</sequence>
<dbReference type="SUPFAM" id="SSF52156">
    <property type="entry name" value="Initiation factor IF2/eIF5b, domain 3"/>
    <property type="match status" value="1"/>
</dbReference>
<feature type="compositionally biased region" description="Basic residues" evidence="13">
    <location>
        <begin position="304"/>
        <end position="315"/>
    </location>
</feature>
<dbReference type="InterPro" id="IPR009000">
    <property type="entry name" value="Transl_B-barrel_sf"/>
</dbReference>
<feature type="compositionally biased region" description="Polar residues" evidence="13">
    <location>
        <begin position="353"/>
        <end position="369"/>
    </location>
</feature>
<keyword evidence="7 10" id="KW-0648">Protein biosynthesis</keyword>
<feature type="domain" description="Tr-type G" evidence="14">
    <location>
        <begin position="479"/>
        <end position="649"/>
    </location>
</feature>
<feature type="compositionally biased region" description="Basic and acidic residues" evidence="13">
    <location>
        <begin position="60"/>
        <end position="76"/>
    </location>
</feature>
<name>A0A5D3YNK8_9BACT</name>
<dbReference type="Pfam" id="PF04760">
    <property type="entry name" value="IF2_N"/>
    <property type="match status" value="1"/>
</dbReference>